<keyword evidence="1" id="KW-0678">Repressor</keyword>
<dbReference type="EMBL" id="JBGQPK010000010">
    <property type="protein sequence ID" value="MFL2028784.1"/>
    <property type="molecule type" value="Genomic_DNA"/>
</dbReference>
<dbReference type="SUPFAM" id="SSF53822">
    <property type="entry name" value="Periplasmic binding protein-like I"/>
    <property type="match status" value="1"/>
</dbReference>
<evidence type="ECO:0000256" key="3">
    <source>
        <dbReference type="ARBA" id="ARBA00023125"/>
    </source>
</evidence>
<dbReference type="RefSeq" id="WP_164507614.1">
    <property type="nucleotide sequence ID" value="NZ_JBGQPK010000010.1"/>
</dbReference>
<dbReference type="InterPro" id="IPR000843">
    <property type="entry name" value="HTH_LacI"/>
</dbReference>
<feature type="domain" description="HTH lacI-type" evidence="5">
    <location>
        <begin position="7"/>
        <end position="62"/>
    </location>
</feature>
<dbReference type="InterPro" id="IPR010982">
    <property type="entry name" value="Lambda_DNA-bd_dom_sf"/>
</dbReference>
<reference evidence="6 7" key="1">
    <citation type="submission" date="2024-08" db="EMBL/GenBank/DDBJ databases">
        <authorList>
            <person name="Arias E."/>
        </authorList>
    </citation>
    <scope>NUCLEOTIDE SEQUENCE [LARGE SCALE GENOMIC DNA]</scope>
    <source>
        <strain evidence="6 7">FAM 25317</strain>
    </source>
</reference>
<dbReference type="Gene3D" id="3.40.50.2300">
    <property type="match status" value="2"/>
</dbReference>
<evidence type="ECO:0000256" key="2">
    <source>
        <dbReference type="ARBA" id="ARBA00023015"/>
    </source>
</evidence>
<gene>
    <name evidence="6" type="ORF">ACEN34_04050</name>
</gene>
<keyword evidence="3 6" id="KW-0238">DNA-binding</keyword>
<sequence>MNQNNKPTIKDVSRKAGFSITTVSQILNHKGQRFPPETQRLVQAAAEELGYVANFSARNTRLATQQRTIGVLVPQIQNPFFGNLFRGIQDYIYNEAIDAILVSTDSDQRKAHRYLEHLIQRSVDGFIIATQLDSQDPLLQKLQRMHIPYVLLDQNEGDEVGDQIIVNEQQGGHLVAEHLAAVKQGPIILVVPQQQSSNIQTRIAAVRAGLAQHQIPAAAIYDYQVADLTKLAGTAVGKQIMADFAGVSALTIWAVDDEVAIGITKAIQQAHKQIPATVKLMGYDDTDYAEYLNLTTIHQPITTMGHKAAELLKERLEDPTRLRQVIINDVKLIQRGSTK</sequence>
<evidence type="ECO:0000256" key="1">
    <source>
        <dbReference type="ARBA" id="ARBA00022491"/>
    </source>
</evidence>
<dbReference type="GO" id="GO:0003677">
    <property type="term" value="F:DNA binding"/>
    <property type="evidence" value="ECO:0007669"/>
    <property type="project" value="UniProtKB-KW"/>
</dbReference>
<keyword evidence="2" id="KW-0805">Transcription regulation</keyword>
<dbReference type="SMART" id="SM00354">
    <property type="entry name" value="HTH_LACI"/>
    <property type="match status" value="1"/>
</dbReference>
<name>A0ABW8UA80_9LACO</name>
<dbReference type="Gene3D" id="1.10.260.40">
    <property type="entry name" value="lambda repressor-like DNA-binding domains"/>
    <property type="match status" value="1"/>
</dbReference>
<keyword evidence="4" id="KW-0804">Transcription</keyword>
<proteinExistence type="predicted"/>
<dbReference type="CDD" id="cd01392">
    <property type="entry name" value="HTH_LacI"/>
    <property type="match status" value="1"/>
</dbReference>
<dbReference type="SUPFAM" id="SSF47413">
    <property type="entry name" value="lambda repressor-like DNA-binding domains"/>
    <property type="match status" value="1"/>
</dbReference>
<evidence type="ECO:0000313" key="7">
    <source>
        <dbReference type="Proteomes" id="UP001625389"/>
    </source>
</evidence>
<dbReference type="PROSITE" id="PS50932">
    <property type="entry name" value="HTH_LACI_2"/>
    <property type="match status" value="1"/>
</dbReference>
<evidence type="ECO:0000313" key="6">
    <source>
        <dbReference type="EMBL" id="MFL2028784.1"/>
    </source>
</evidence>
<keyword evidence="7" id="KW-1185">Reference proteome</keyword>
<evidence type="ECO:0000256" key="4">
    <source>
        <dbReference type="ARBA" id="ARBA00023163"/>
    </source>
</evidence>
<dbReference type="PANTHER" id="PTHR30146">
    <property type="entry name" value="LACI-RELATED TRANSCRIPTIONAL REPRESSOR"/>
    <property type="match status" value="1"/>
</dbReference>
<accession>A0ABW8UA80</accession>
<comment type="caution">
    <text evidence="6">The sequence shown here is derived from an EMBL/GenBank/DDBJ whole genome shotgun (WGS) entry which is preliminary data.</text>
</comment>
<dbReference type="InterPro" id="IPR028082">
    <property type="entry name" value="Peripla_BP_I"/>
</dbReference>
<dbReference type="Proteomes" id="UP001625389">
    <property type="component" value="Unassembled WGS sequence"/>
</dbReference>
<organism evidence="6 7">
    <name type="scientific">Loigolactobacillus zhaoyuanensis</name>
    <dbReference type="NCBI Taxonomy" id="2486017"/>
    <lineage>
        <taxon>Bacteria</taxon>
        <taxon>Bacillati</taxon>
        <taxon>Bacillota</taxon>
        <taxon>Bacilli</taxon>
        <taxon>Lactobacillales</taxon>
        <taxon>Lactobacillaceae</taxon>
        <taxon>Loigolactobacillus</taxon>
    </lineage>
</organism>
<evidence type="ECO:0000259" key="5">
    <source>
        <dbReference type="PROSITE" id="PS50932"/>
    </source>
</evidence>
<dbReference type="Pfam" id="PF13377">
    <property type="entry name" value="Peripla_BP_3"/>
    <property type="match status" value="1"/>
</dbReference>
<dbReference type="InterPro" id="IPR046335">
    <property type="entry name" value="LacI/GalR-like_sensor"/>
</dbReference>
<dbReference type="PANTHER" id="PTHR30146:SF148">
    <property type="entry name" value="HTH-TYPE TRANSCRIPTIONAL REPRESSOR PURR-RELATED"/>
    <property type="match status" value="1"/>
</dbReference>
<dbReference type="Pfam" id="PF00356">
    <property type="entry name" value="LacI"/>
    <property type="match status" value="1"/>
</dbReference>
<protein>
    <submittedName>
        <fullName evidence="6">LacI family DNA-binding transcriptional regulator</fullName>
    </submittedName>
</protein>